<evidence type="ECO:0000256" key="2">
    <source>
        <dbReference type="ARBA" id="ARBA00023136"/>
    </source>
</evidence>
<comment type="similarity">
    <text evidence="1">Belongs to the synaptobrevin family.</text>
</comment>
<evidence type="ECO:0000313" key="5">
    <source>
        <dbReference type="EMBL" id="KAG5516059.1"/>
    </source>
</evidence>
<dbReference type="PANTHER" id="PTHR21136">
    <property type="entry name" value="SNARE PROTEINS"/>
    <property type="match status" value="1"/>
</dbReference>
<dbReference type="SUPFAM" id="SSF64356">
    <property type="entry name" value="SNARE-like"/>
    <property type="match status" value="1"/>
</dbReference>
<proteinExistence type="inferred from homology"/>
<organism evidence="5 6">
    <name type="scientific">Rhododendron griersonianum</name>
    <dbReference type="NCBI Taxonomy" id="479676"/>
    <lineage>
        <taxon>Eukaryota</taxon>
        <taxon>Viridiplantae</taxon>
        <taxon>Streptophyta</taxon>
        <taxon>Embryophyta</taxon>
        <taxon>Tracheophyta</taxon>
        <taxon>Spermatophyta</taxon>
        <taxon>Magnoliopsida</taxon>
        <taxon>eudicotyledons</taxon>
        <taxon>Gunneridae</taxon>
        <taxon>Pentapetalae</taxon>
        <taxon>asterids</taxon>
        <taxon>Ericales</taxon>
        <taxon>Ericaceae</taxon>
        <taxon>Ericoideae</taxon>
        <taxon>Rhodoreae</taxon>
        <taxon>Rhododendron</taxon>
    </lineage>
</organism>
<dbReference type="Gene3D" id="3.30.450.50">
    <property type="entry name" value="Longin domain"/>
    <property type="match status" value="1"/>
</dbReference>
<name>A0AAV6HR00_9ERIC</name>
<gene>
    <name evidence="5" type="ORF">RHGRI_036942</name>
</gene>
<keyword evidence="2" id="KW-0472">Membrane</keyword>
<dbReference type="AlphaFoldDB" id="A0AAV6HR00"/>
<dbReference type="GO" id="GO:0012505">
    <property type="term" value="C:endomembrane system"/>
    <property type="evidence" value="ECO:0007669"/>
    <property type="project" value="UniProtKB-SubCell"/>
</dbReference>
<dbReference type="Proteomes" id="UP000823749">
    <property type="component" value="Chromosome 13"/>
</dbReference>
<comment type="subcellular location">
    <subcellularLocation>
        <location evidence="3">Endomembrane system</location>
        <topology evidence="3">Single-pass type IV membrane protein</topology>
    </subcellularLocation>
</comment>
<dbReference type="InterPro" id="IPR010908">
    <property type="entry name" value="Longin_dom"/>
</dbReference>
<evidence type="ECO:0000259" key="4">
    <source>
        <dbReference type="PROSITE" id="PS50859"/>
    </source>
</evidence>
<dbReference type="InterPro" id="IPR011012">
    <property type="entry name" value="Longin-like_dom_sf"/>
</dbReference>
<keyword evidence="6" id="KW-1185">Reference proteome</keyword>
<sequence length="78" mass="8833">MGQKSLIYAFVSRGPVVLSEFTEFTGNFNSIALQCLLKLPTTNNKFTYNCDAHTFNYLVDNGFSQCRLAPFSVLFSFF</sequence>
<reference evidence="5 6" key="1">
    <citation type="submission" date="2020-08" db="EMBL/GenBank/DDBJ databases">
        <title>Plant Genome Project.</title>
        <authorList>
            <person name="Zhang R.-G."/>
        </authorList>
    </citation>
    <scope>NUCLEOTIDE SEQUENCE [LARGE SCALE GENOMIC DNA]</scope>
    <source>
        <strain evidence="5">WSP0</strain>
        <tissue evidence="5">Leaf</tissue>
    </source>
</reference>
<feature type="domain" description="Longin" evidence="4">
    <location>
        <begin position="10"/>
        <end position="64"/>
    </location>
</feature>
<dbReference type="PANTHER" id="PTHR21136:SF92">
    <property type="entry name" value="LONGIN DOMAIN-CONTAINING PROTEIN"/>
    <property type="match status" value="1"/>
</dbReference>
<comment type="caution">
    <text evidence="5">The sequence shown here is derived from an EMBL/GenBank/DDBJ whole genome shotgun (WGS) entry which is preliminary data.</text>
</comment>
<dbReference type="PROSITE" id="PS50859">
    <property type="entry name" value="LONGIN"/>
    <property type="match status" value="1"/>
</dbReference>
<protein>
    <recommendedName>
        <fullName evidence="4">Longin domain-containing protein</fullName>
    </recommendedName>
</protein>
<dbReference type="EMBL" id="JACTNZ010000013">
    <property type="protein sequence ID" value="KAG5516059.1"/>
    <property type="molecule type" value="Genomic_DNA"/>
</dbReference>
<evidence type="ECO:0000313" key="6">
    <source>
        <dbReference type="Proteomes" id="UP000823749"/>
    </source>
</evidence>
<evidence type="ECO:0000256" key="1">
    <source>
        <dbReference type="ARBA" id="ARBA00008025"/>
    </source>
</evidence>
<dbReference type="InterPro" id="IPR051097">
    <property type="entry name" value="Synaptobrevin-like_transport"/>
</dbReference>
<accession>A0AAV6HR00</accession>
<evidence type="ECO:0000256" key="3">
    <source>
        <dbReference type="ARBA" id="ARBA00046280"/>
    </source>
</evidence>
<dbReference type="CDD" id="cd14824">
    <property type="entry name" value="Longin"/>
    <property type="match status" value="1"/>
</dbReference>